<dbReference type="AlphaFoldDB" id="A0A168HH68"/>
<gene>
    <name evidence="1" type="ORF">LEL_04588</name>
</gene>
<protein>
    <submittedName>
        <fullName evidence="1">Uncharacterized protein</fullName>
    </submittedName>
</protein>
<keyword evidence="2" id="KW-1185">Reference proteome</keyword>
<dbReference type="InterPro" id="IPR008949">
    <property type="entry name" value="Isoprenoid_synthase_dom_sf"/>
</dbReference>
<dbReference type="EMBL" id="AZHF01000003">
    <property type="protein sequence ID" value="OAA77765.1"/>
    <property type="molecule type" value="Genomic_DNA"/>
</dbReference>
<dbReference type="OrthoDB" id="6921389at2759"/>
<reference evidence="1 2" key="1">
    <citation type="journal article" date="2016" name="Genome Biol. Evol.">
        <title>Divergent and convergent evolution of fungal pathogenicity.</title>
        <authorList>
            <person name="Shang Y."/>
            <person name="Xiao G."/>
            <person name="Zheng P."/>
            <person name="Cen K."/>
            <person name="Zhan S."/>
            <person name="Wang C."/>
        </authorList>
    </citation>
    <scope>NUCLEOTIDE SEQUENCE [LARGE SCALE GENOMIC DNA]</scope>
    <source>
        <strain evidence="1 2">RCEF 1005</strain>
    </source>
</reference>
<proteinExistence type="predicted"/>
<sequence length="116" mass="12722">MSTFVYSQSYDQELPAWAANTTSLPIRISKHNSIAKQVSQKLVDTWKSAGLPTQSVEGEEYLGDASPNHGISITIPEALPQRISSAVKLLDMLCVFDTELCKIAIMVISPGKQTKR</sequence>
<organism evidence="1 2">
    <name type="scientific">Akanthomyces lecanii RCEF 1005</name>
    <dbReference type="NCBI Taxonomy" id="1081108"/>
    <lineage>
        <taxon>Eukaryota</taxon>
        <taxon>Fungi</taxon>
        <taxon>Dikarya</taxon>
        <taxon>Ascomycota</taxon>
        <taxon>Pezizomycotina</taxon>
        <taxon>Sordariomycetes</taxon>
        <taxon>Hypocreomycetidae</taxon>
        <taxon>Hypocreales</taxon>
        <taxon>Cordycipitaceae</taxon>
        <taxon>Akanthomyces</taxon>
        <taxon>Cordyceps confragosa</taxon>
    </lineage>
</organism>
<dbReference type="Proteomes" id="UP000076881">
    <property type="component" value="Unassembled WGS sequence"/>
</dbReference>
<comment type="caution">
    <text evidence="1">The sequence shown here is derived from an EMBL/GenBank/DDBJ whole genome shotgun (WGS) entry which is preliminary data.</text>
</comment>
<evidence type="ECO:0000313" key="2">
    <source>
        <dbReference type="Proteomes" id="UP000076881"/>
    </source>
</evidence>
<name>A0A168HH68_CORDF</name>
<accession>A0A168HH68</accession>
<evidence type="ECO:0000313" key="1">
    <source>
        <dbReference type="EMBL" id="OAA77765.1"/>
    </source>
</evidence>
<dbReference type="Gene3D" id="1.10.600.10">
    <property type="entry name" value="Farnesyl Diphosphate Synthase"/>
    <property type="match status" value="1"/>
</dbReference>